<comment type="caution">
    <text evidence="3">The sequence shown here is derived from an EMBL/GenBank/DDBJ whole genome shotgun (WGS) entry which is preliminary data.</text>
</comment>
<dbReference type="GO" id="GO:0016787">
    <property type="term" value="F:hydrolase activity"/>
    <property type="evidence" value="ECO:0007669"/>
    <property type="project" value="UniProtKB-KW"/>
</dbReference>
<evidence type="ECO:0000256" key="1">
    <source>
        <dbReference type="ARBA" id="ARBA00010613"/>
    </source>
</evidence>
<name>A0A4R5AJU1_9ACTN</name>
<feature type="domain" description="CN hydrolase" evidence="2">
    <location>
        <begin position="6"/>
        <end position="252"/>
    </location>
</feature>
<dbReference type="Proteomes" id="UP000295217">
    <property type="component" value="Unassembled WGS sequence"/>
</dbReference>
<dbReference type="InterPro" id="IPR003010">
    <property type="entry name" value="C-N_Hydrolase"/>
</dbReference>
<dbReference type="PROSITE" id="PS50263">
    <property type="entry name" value="CN_HYDROLASE"/>
    <property type="match status" value="1"/>
</dbReference>
<protein>
    <submittedName>
        <fullName evidence="3">Carbon-nitrogen hydrolase family protein</fullName>
    </submittedName>
</protein>
<evidence type="ECO:0000313" key="3">
    <source>
        <dbReference type="EMBL" id="TDD71264.1"/>
    </source>
</evidence>
<gene>
    <name evidence="3" type="ORF">E1262_06530</name>
</gene>
<reference evidence="3 4" key="1">
    <citation type="submission" date="2019-02" db="EMBL/GenBank/DDBJ databases">
        <title>Draft genome sequences of novel Actinobacteria.</title>
        <authorList>
            <person name="Sahin N."/>
            <person name="Ay H."/>
            <person name="Saygin H."/>
        </authorList>
    </citation>
    <scope>NUCLEOTIDE SEQUENCE [LARGE SCALE GENOMIC DNA]</scope>
    <source>
        <strain evidence="3 4">8K307</strain>
    </source>
</reference>
<dbReference type="PANTHER" id="PTHR23088:SF27">
    <property type="entry name" value="DEAMINATED GLUTATHIONE AMIDASE"/>
    <property type="match status" value="1"/>
</dbReference>
<evidence type="ECO:0000313" key="4">
    <source>
        <dbReference type="Proteomes" id="UP000295217"/>
    </source>
</evidence>
<proteinExistence type="inferred from homology"/>
<keyword evidence="3" id="KW-0378">Hydrolase</keyword>
<dbReference type="CDD" id="cd07197">
    <property type="entry name" value="nitrilase"/>
    <property type="match status" value="1"/>
</dbReference>
<dbReference type="Gene3D" id="3.60.110.10">
    <property type="entry name" value="Carbon-nitrogen hydrolase"/>
    <property type="match status" value="1"/>
</dbReference>
<dbReference type="RefSeq" id="WP_132102330.1">
    <property type="nucleotide sequence ID" value="NZ_SMLB01000006.1"/>
</dbReference>
<accession>A0A4R5AJU1</accession>
<dbReference type="PANTHER" id="PTHR23088">
    <property type="entry name" value="NITRILASE-RELATED"/>
    <property type="match status" value="1"/>
</dbReference>
<keyword evidence="4" id="KW-1185">Reference proteome</keyword>
<dbReference type="AlphaFoldDB" id="A0A4R5AJU1"/>
<dbReference type="OrthoDB" id="9811121at2"/>
<comment type="similarity">
    <text evidence="1">Belongs to the carbon-nitrogen hydrolase superfamily. NIT1/NIT2 family.</text>
</comment>
<organism evidence="3 4">
    <name type="scientific">Jiangella aurantiaca</name>
    <dbReference type="NCBI Taxonomy" id="2530373"/>
    <lineage>
        <taxon>Bacteria</taxon>
        <taxon>Bacillati</taxon>
        <taxon>Actinomycetota</taxon>
        <taxon>Actinomycetes</taxon>
        <taxon>Jiangellales</taxon>
        <taxon>Jiangellaceae</taxon>
        <taxon>Jiangella</taxon>
    </lineage>
</organism>
<dbReference type="InterPro" id="IPR036526">
    <property type="entry name" value="C-N_Hydrolase_sf"/>
</dbReference>
<evidence type="ECO:0000259" key="2">
    <source>
        <dbReference type="PROSITE" id="PS50263"/>
    </source>
</evidence>
<sequence>MLLPRARVGIAQWHPAPGRPTENLRTATRLVAALAEQGAQLVILPELWPSGYDVRTLAADVEAAAEPLDGPRDARLRDLASRHRLWLFAGSVPEQAADAVYNTSPVYSPDGDRVATHRKVHLYPTTGEAKLFAAGGTVTVVGTPWGRVGMSVCFDGDHPGYSRALRDRGARIVVSVSAYETDAAHWWDLLHPAQALASGQWWLMANQSGGTRGSDPLGGSRVLDPGGRVVAAAPRSGDGAGDEHLLLADLDLAAGIAAADRSSAPLWEGVRPELYDPPAADVAG</sequence>
<dbReference type="SUPFAM" id="SSF56317">
    <property type="entry name" value="Carbon-nitrogen hydrolase"/>
    <property type="match status" value="1"/>
</dbReference>
<dbReference type="EMBL" id="SMLB01000006">
    <property type="protein sequence ID" value="TDD71264.1"/>
    <property type="molecule type" value="Genomic_DNA"/>
</dbReference>
<dbReference type="Pfam" id="PF00795">
    <property type="entry name" value="CN_hydrolase"/>
    <property type="match status" value="1"/>
</dbReference>